<dbReference type="EMBL" id="MU155198">
    <property type="protein sequence ID" value="KAF9480256.1"/>
    <property type="molecule type" value="Genomic_DNA"/>
</dbReference>
<proteinExistence type="predicted"/>
<comment type="caution">
    <text evidence="2">The sequence shown here is derived from an EMBL/GenBank/DDBJ whole genome shotgun (WGS) entry which is preliminary data.</text>
</comment>
<feature type="domain" description="Fungal-type protein kinase" evidence="1">
    <location>
        <begin position="117"/>
        <end position="216"/>
    </location>
</feature>
<evidence type="ECO:0000259" key="1">
    <source>
        <dbReference type="Pfam" id="PF17667"/>
    </source>
</evidence>
<dbReference type="PANTHER" id="PTHR38248:SF2">
    <property type="entry name" value="FUNK1 11"/>
    <property type="match status" value="1"/>
</dbReference>
<dbReference type="AlphaFoldDB" id="A0A9P5Z6E0"/>
<dbReference type="Proteomes" id="UP000807469">
    <property type="component" value="Unassembled WGS sequence"/>
</dbReference>
<dbReference type="OrthoDB" id="5569250at2759"/>
<reference evidence="2" key="1">
    <citation type="submission" date="2020-11" db="EMBL/GenBank/DDBJ databases">
        <authorList>
            <consortium name="DOE Joint Genome Institute"/>
            <person name="Ahrendt S."/>
            <person name="Riley R."/>
            <person name="Andreopoulos W."/>
            <person name="Labutti K."/>
            <person name="Pangilinan J."/>
            <person name="Ruiz-Duenas F.J."/>
            <person name="Barrasa J.M."/>
            <person name="Sanchez-Garcia M."/>
            <person name="Camarero S."/>
            <person name="Miyauchi S."/>
            <person name="Serrano A."/>
            <person name="Linde D."/>
            <person name="Babiker R."/>
            <person name="Drula E."/>
            <person name="Ayuso-Fernandez I."/>
            <person name="Pacheco R."/>
            <person name="Padilla G."/>
            <person name="Ferreira P."/>
            <person name="Barriuso J."/>
            <person name="Kellner H."/>
            <person name="Castanera R."/>
            <person name="Alfaro M."/>
            <person name="Ramirez L."/>
            <person name="Pisabarro A.G."/>
            <person name="Kuo A."/>
            <person name="Tritt A."/>
            <person name="Lipzen A."/>
            <person name="He G."/>
            <person name="Yan M."/>
            <person name="Ng V."/>
            <person name="Cullen D."/>
            <person name="Martin F."/>
            <person name="Rosso M.-N."/>
            <person name="Henrissat B."/>
            <person name="Hibbett D."/>
            <person name="Martinez A.T."/>
            <person name="Grigoriev I.V."/>
        </authorList>
    </citation>
    <scope>NUCLEOTIDE SEQUENCE</scope>
    <source>
        <strain evidence="2">CIRM-BRFM 674</strain>
    </source>
</reference>
<name>A0A9P5Z6E0_9AGAR</name>
<dbReference type="Pfam" id="PF17667">
    <property type="entry name" value="Pkinase_fungal"/>
    <property type="match status" value="1"/>
</dbReference>
<dbReference type="InterPro" id="IPR040976">
    <property type="entry name" value="Pkinase_fungal"/>
</dbReference>
<evidence type="ECO:0000313" key="3">
    <source>
        <dbReference type="Proteomes" id="UP000807469"/>
    </source>
</evidence>
<organism evidence="2 3">
    <name type="scientific">Pholiota conissans</name>
    <dbReference type="NCBI Taxonomy" id="109636"/>
    <lineage>
        <taxon>Eukaryota</taxon>
        <taxon>Fungi</taxon>
        <taxon>Dikarya</taxon>
        <taxon>Basidiomycota</taxon>
        <taxon>Agaricomycotina</taxon>
        <taxon>Agaricomycetes</taxon>
        <taxon>Agaricomycetidae</taxon>
        <taxon>Agaricales</taxon>
        <taxon>Agaricineae</taxon>
        <taxon>Strophariaceae</taxon>
        <taxon>Pholiota</taxon>
    </lineage>
</organism>
<evidence type="ECO:0000313" key="2">
    <source>
        <dbReference type="EMBL" id="KAF9480256.1"/>
    </source>
</evidence>
<dbReference type="PANTHER" id="PTHR38248">
    <property type="entry name" value="FUNK1 6"/>
    <property type="match status" value="1"/>
</dbReference>
<sequence>MTEFLSHRPHCLAGRATAVVSAEGYAQDGTSMVCKIHHPEDQRPHEGWTVKVVHRIAEEPNTDMYKHLPSVLSYADPPGCTTQRIRSVIKWGWKGDRTLRIIGLKKLNKITSVEGAAFIKAWLEAISCHAFLWKHYVEHGDPSVSNLMYDPETNCGVLSDFDFSILQWEPRVFGTDRTGTVPFMALALLKDDYWQGKIKRFFHHELESFVWILAYVSLLYDGGIRKRNADVDAWVTSDYINCRRVKEDFTALDNLNKLAEKAQPNYKAYWPLVKYLCFELAAYHLRNDCRQYDRELELEHNPNKIAPVPDPASASASESSEDLWNVFHAAFTLRSHPLTLTNDKKEELRKKYHSILYGMAQLEESFLSAMDE</sequence>
<dbReference type="InterPro" id="IPR011009">
    <property type="entry name" value="Kinase-like_dom_sf"/>
</dbReference>
<protein>
    <recommendedName>
        <fullName evidence="1">Fungal-type protein kinase domain-containing protein</fullName>
    </recommendedName>
</protein>
<keyword evidence="3" id="KW-1185">Reference proteome</keyword>
<gene>
    <name evidence="2" type="ORF">BDN70DRAFT_931918</name>
</gene>
<dbReference type="SUPFAM" id="SSF56112">
    <property type="entry name" value="Protein kinase-like (PK-like)"/>
    <property type="match status" value="1"/>
</dbReference>
<accession>A0A9P5Z6E0</accession>